<feature type="domain" description="PorZ N-terminal beta-propeller" evidence="2">
    <location>
        <begin position="44"/>
        <end position="197"/>
    </location>
</feature>
<dbReference type="RefSeq" id="WP_411915672.1">
    <property type="nucleotide sequence ID" value="NZ_BAAFSF010000002.1"/>
</dbReference>
<accession>A0ABQ0E2B0</accession>
<protein>
    <submittedName>
        <fullName evidence="3">Two-component regulator propeller domain-containing protein</fullName>
    </submittedName>
</protein>
<proteinExistence type="predicted"/>
<dbReference type="Pfam" id="PF21544">
    <property type="entry name" value="PorZ_N_b_propeller"/>
    <property type="match status" value="1"/>
</dbReference>
<name>A0ABQ0E2B0_9PORP</name>
<organism evidence="3 4">
    <name type="scientific">Porphyromonas miyakawae</name>
    <dbReference type="NCBI Taxonomy" id="3137470"/>
    <lineage>
        <taxon>Bacteria</taxon>
        <taxon>Pseudomonadati</taxon>
        <taxon>Bacteroidota</taxon>
        <taxon>Bacteroidia</taxon>
        <taxon>Bacteroidales</taxon>
        <taxon>Porphyromonadaceae</taxon>
        <taxon>Porphyromonas</taxon>
    </lineage>
</organism>
<dbReference type="InterPro" id="IPR015943">
    <property type="entry name" value="WD40/YVTN_repeat-like_dom_sf"/>
</dbReference>
<dbReference type="SUPFAM" id="SSF50998">
    <property type="entry name" value="Quinoprotein alcohol dehydrogenase-like"/>
    <property type="match status" value="1"/>
</dbReference>
<dbReference type="Proteomes" id="UP001628220">
    <property type="component" value="Unassembled WGS sequence"/>
</dbReference>
<keyword evidence="1" id="KW-0732">Signal</keyword>
<dbReference type="EMBL" id="BAAFSF010000002">
    <property type="protein sequence ID" value="GAB1251855.1"/>
    <property type="molecule type" value="Genomic_DNA"/>
</dbReference>
<evidence type="ECO:0000256" key="1">
    <source>
        <dbReference type="SAM" id="SignalP"/>
    </source>
</evidence>
<feature type="signal peptide" evidence="1">
    <location>
        <begin position="1"/>
        <end position="21"/>
    </location>
</feature>
<gene>
    <name evidence="3" type="ORF">Tsumi_09600</name>
</gene>
<dbReference type="Gene3D" id="2.130.10.10">
    <property type="entry name" value="YVTN repeat-like/Quinoprotein amine dehydrogenase"/>
    <property type="match status" value="2"/>
</dbReference>
<evidence type="ECO:0000313" key="4">
    <source>
        <dbReference type="Proteomes" id="UP001628220"/>
    </source>
</evidence>
<keyword evidence="4" id="KW-1185">Reference proteome</keyword>
<dbReference type="InterPro" id="IPR048954">
    <property type="entry name" value="PorZ_N"/>
</dbReference>
<reference evidence="3 4" key="1">
    <citation type="journal article" date="2025" name="Int. J. Syst. Evol. Microbiol.">
        <title>Desulfovibrio falkowii sp. nov., Porphyromonas miyakawae sp. nov., Mediterraneibacter flintii sp. nov. and Owariibacterium komagatae gen. nov., sp. nov., isolated from human faeces.</title>
        <authorList>
            <person name="Hamaguchi T."/>
            <person name="Ohara M."/>
            <person name="Hisatomi A."/>
            <person name="Sekiguchi K."/>
            <person name="Takeda J.I."/>
            <person name="Ueyama J."/>
            <person name="Ito M."/>
            <person name="Nishiwaki H."/>
            <person name="Ogi T."/>
            <person name="Hirayama M."/>
            <person name="Ohkuma M."/>
            <person name="Sakamoto M."/>
            <person name="Ohno K."/>
        </authorList>
    </citation>
    <scope>NUCLEOTIDE SEQUENCE [LARGE SCALE GENOMIC DNA]</scope>
    <source>
        <strain evidence="3 4">13CB11C</strain>
    </source>
</reference>
<evidence type="ECO:0000259" key="2">
    <source>
        <dbReference type="Pfam" id="PF21544"/>
    </source>
</evidence>
<feature type="chain" id="PRO_5046257713" evidence="1">
    <location>
        <begin position="22"/>
        <end position="778"/>
    </location>
</feature>
<comment type="caution">
    <text evidence="3">The sequence shown here is derived from an EMBL/GenBank/DDBJ whole genome shotgun (WGS) entry which is preliminary data.</text>
</comment>
<dbReference type="InterPro" id="IPR011047">
    <property type="entry name" value="Quinoprotein_ADH-like_sf"/>
</dbReference>
<sequence length="778" mass="86686">MKKLFYLLLLSVSFVSLVSSQEDLWQSMPALGDITSVEDTPGGVYILSEGGLFLLSPESLEQVVSIGKEKGLSDTNILQIGYDRATSSLIVYYKSGNIDIINADGKVRNISAVYENLVIQDRAITHMVFDNGRTFLSTHFGILELDVANASIVATYMMMTPIMDIAICGDRIYALKQKGELIVASLNANLQDPEAWTTVSFKTSIEANSFTNIFSSDGVLMLLDKEKTLHEYAYETHTLQPREWYVERGIANGTSLVLLKNNEIVRYSPNEGVKRFSFEGDALLDGSVNNESHLFYGVRDSIVLTLHLDSEDGSISTSVPSWNGPADNHFFDAMLYKGYYYAVGGGRGIDRYWTPGSVKVREPNGVWHSITYRELPEEFRHSFYDLVSVVPDPNDPMHIYAGAWGEGLYEFNSYQFVALYNTLNSPLQSALPDDTEHLNRYVRVGSLVFDEKGGLWMMQGGVQNNIYYYDKDKKWHNYFSKPIAGVNSFLSTVILPGGSKWTCINRRGGGIDGSQGIFIFDDKGTPNDLSDDFTNYISQFSDRNGKLIEATRYYCMKLDNAGGLWIGSNKGPLLINNYQAAVKGNTIPVAVRPIGGVEPNLYYMLDNVPIIDIAIDKNNNKWFATEGEGIYLVNEDASEILEHFTAENSILPSNAVNTLDIDNETGLLFIGTDVGLVTYQTGSRRFDKEKRSEMHVYPNPLRPEDPDLITIVGLTAGMEIKVTDVSGRLLHSAVSNGASYKFNARGDNGERLPSGVYLIALYDPETKMPHYIKMTIIN</sequence>
<evidence type="ECO:0000313" key="3">
    <source>
        <dbReference type="EMBL" id="GAB1251855.1"/>
    </source>
</evidence>